<evidence type="ECO:0000259" key="3">
    <source>
        <dbReference type="Pfam" id="PF03372"/>
    </source>
</evidence>
<dbReference type="GO" id="GO:0004519">
    <property type="term" value="F:endonuclease activity"/>
    <property type="evidence" value="ECO:0007669"/>
    <property type="project" value="UniProtKB-KW"/>
</dbReference>
<feature type="compositionally biased region" description="Acidic residues" evidence="1">
    <location>
        <begin position="810"/>
        <end position="821"/>
    </location>
</feature>
<feature type="signal peptide" evidence="2">
    <location>
        <begin position="1"/>
        <end position="17"/>
    </location>
</feature>
<dbReference type="SUPFAM" id="SSF56219">
    <property type="entry name" value="DNase I-like"/>
    <property type="match status" value="1"/>
</dbReference>
<organism evidence="4 5">
    <name type="scientific">Luteolibacter soli</name>
    <dbReference type="NCBI Taxonomy" id="3135280"/>
    <lineage>
        <taxon>Bacteria</taxon>
        <taxon>Pseudomonadati</taxon>
        <taxon>Verrucomicrobiota</taxon>
        <taxon>Verrucomicrobiia</taxon>
        <taxon>Verrucomicrobiales</taxon>
        <taxon>Verrucomicrobiaceae</taxon>
        <taxon>Luteolibacter</taxon>
    </lineage>
</organism>
<keyword evidence="4" id="KW-0255">Endonuclease</keyword>
<dbReference type="PANTHER" id="PTHR14859">
    <property type="entry name" value="CALCOFLUOR WHITE HYPERSENSITIVE PROTEIN PRECURSOR"/>
    <property type="match status" value="1"/>
</dbReference>
<feature type="region of interest" description="Disordered" evidence="1">
    <location>
        <begin position="450"/>
        <end position="471"/>
    </location>
</feature>
<dbReference type="EMBL" id="JBBUKT010000003">
    <property type="protein sequence ID" value="MEK7950549.1"/>
    <property type="molecule type" value="Genomic_DNA"/>
</dbReference>
<evidence type="ECO:0000313" key="5">
    <source>
        <dbReference type="Proteomes" id="UP001371305"/>
    </source>
</evidence>
<evidence type="ECO:0000313" key="4">
    <source>
        <dbReference type="EMBL" id="MEK7950549.1"/>
    </source>
</evidence>
<keyword evidence="2" id="KW-0732">Signal</keyword>
<accession>A0ABU9AS61</accession>
<dbReference type="InterPro" id="IPR051916">
    <property type="entry name" value="GPI-anchor_lipid_remodeler"/>
</dbReference>
<proteinExistence type="predicted"/>
<evidence type="ECO:0000256" key="2">
    <source>
        <dbReference type="SAM" id="SignalP"/>
    </source>
</evidence>
<dbReference type="Proteomes" id="UP001371305">
    <property type="component" value="Unassembled WGS sequence"/>
</dbReference>
<keyword evidence="5" id="KW-1185">Reference proteome</keyword>
<dbReference type="PANTHER" id="PTHR14859:SF1">
    <property type="entry name" value="PGAP2-INTERACTING PROTEIN"/>
    <property type="match status" value="1"/>
</dbReference>
<dbReference type="RefSeq" id="WP_341404157.1">
    <property type="nucleotide sequence ID" value="NZ_JBBUKT010000003.1"/>
</dbReference>
<name>A0ABU9AS61_9BACT</name>
<feature type="compositionally biased region" description="Polar residues" evidence="1">
    <location>
        <begin position="460"/>
        <end position="471"/>
    </location>
</feature>
<feature type="region of interest" description="Disordered" evidence="1">
    <location>
        <begin position="802"/>
        <end position="821"/>
    </location>
</feature>
<keyword evidence="4" id="KW-0378">Hydrolase</keyword>
<gene>
    <name evidence="4" type="ORF">WKV53_08585</name>
</gene>
<dbReference type="Pfam" id="PF03372">
    <property type="entry name" value="Exo_endo_phos"/>
    <property type="match status" value="1"/>
</dbReference>
<evidence type="ECO:0000256" key="1">
    <source>
        <dbReference type="SAM" id="MobiDB-lite"/>
    </source>
</evidence>
<protein>
    <submittedName>
        <fullName evidence="4">Endonuclease/exonuclease/phosphatase family protein</fullName>
    </submittedName>
</protein>
<reference evidence="4 5" key="1">
    <citation type="submission" date="2024-04" db="EMBL/GenBank/DDBJ databases">
        <title>Luteolibacter sp. isolated from soil.</title>
        <authorList>
            <person name="An J."/>
        </authorList>
    </citation>
    <scope>NUCLEOTIDE SEQUENCE [LARGE SCALE GENOMIC DNA]</scope>
    <source>
        <strain evidence="4 5">Y139</strain>
    </source>
</reference>
<dbReference type="InterPro" id="IPR036691">
    <property type="entry name" value="Endo/exonu/phosph_ase_sf"/>
</dbReference>
<dbReference type="Gene3D" id="3.60.10.10">
    <property type="entry name" value="Endonuclease/exonuclease/phosphatase"/>
    <property type="match status" value="1"/>
</dbReference>
<keyword evidence="4" id="KW-0540">Nuclease</keyword>
<feature type="chain" id="PRO_5047103250" evidence="2">
    <location>
        <begin position="18"/>
        <end position="902"/>
    </location>
</feature>
<feature type="domain" description="Endonuclease/exonuclease/phosphatase" evidence="3">
    <location>
        <begin position="24"/>
        <end position="317"/>
    </location>
</feature>
<comment type="caution">
    <text evidence="4">The sequence shown here is derived from an EMBL/GenBank/DDBJ whole genome shotgun (WGS) entry which is preliminary data.</text>
</comment>
<dbReference type="InterPro" id="IPR005135">
    <property type="entry name" value="Endo/exonuclease/phosphatase"/>
</dbReference>
<sequence>MRKTLPLLLALTIPAAAVEIRVATYNIGAHFTAEGFPDYSLGDPGTADHDNVRDVLDRIDADVVALQEIASADVSGAPDDLDALAASLGYPYIYTAPTASAPPLTGPIDTTLRVVFLSRFPFITTSAVRSPEGARELTRLDPVVKVDVPGTTRDLLLISAHLKSGTAAADKFRRAVEFKRLAGHLGALGLTNDDNYIIMGDFNLSSSNATYNAFPADMPASYDLGDDIPFPLTYSTNPLSYFTTPSVTKLDLRQVNGSTATFQSGSAIDLIMVSPAIAGRPVDSEVYNSTLDTSNSVGLPKAGSPLAAGASAAASDHYAVFADLELDSDSPNLDLTLSPSTLNEGQPDGAATLTVTLPATRASAVTVALSSDDPGATPVSPTIIIPAGSLSGSTGVHAPRNFITDPQRSITFTATASAYDPDSAVLQLNDVDGPYIIASAGQPVTEKFTTFDGTHDPAPWTTSGGLTWRGSDSGTSITSGLRSYGSGTDGSLGILPNGTGTGTGTTATATFVNQSGAPLTGLQIGFDVEQWRAALNGAADSLSASVFFDGQTFPLPGLSHVASQSQPTGPITGGLTTAKSASLSGLSIPADASFELRVAFTPGAGSGALPSDVFVNEFHYDNASTDTGEFVEIAVGPGYSGALSGISLVLYNGTGGVTYATHTLDTFTLGTTTASGHRLFSKLISGIQNDIDGMAVVAGGTVQEFISYEGSFAATNGPASGMTSTNIGVSQVGTETAGQSALGRTGTGGNRADFTWQKFTGVAHSPGQPNQGQSFVLPTLPSQGLAIDNLSVTGISDGDFDGDGIANSLDPDDDNDGQSDADELAFGTNPFNASSIFRPILSHSGGLTLSFPGANGITYTVEKSTNLTAWSTLSTHPGAGQTIAVTLPTADPAMFFRVKVGP</sequence>